<gene>
    <name evidence="2" type="ORF">C7K55_07420</name>
</gene>
<keyword evidence="1" id="KW-1133">Transmembrane helix</keyword>
<feature type="transmembrane region" description="Helical" evidence="1">
    <location>
        <begin position="21"/>
        <end position="41"/>
    </location>
</feature>
<sequence>MLAADAWSWVRRQAADPEGQVLFALAGLVTLTVGWVCFWPVPTEVVGRGVKVGSVASVPEVQPTDHVGGQHPVTNPCQRPLAPHGQWPVESVDLQAAEGGLGWCCPFRATGVRSACRGIN</sequence>
<evidence type="ECO:0000256" key="1">
    <source>
        <dbReference type="SAM" id="Phobius"/>
    </source>
</evidence>
<proteinExistence type="predicted"/>
<keyword evidence="1" id="KW-0472">Membrane</keyword>
<organism evidence="2 3">
    <name type="scientific">Cyanobium usitatum str. Tous</name>
    <dbReference type="NCBI Taxonomy" id="2116684"/>
    <lineage>
        <taxon>Bacteria</taxon>
        <taxon>Bacillati</taxon>
        <taxon>Cyanobacteriota</taxon>
        <taxon>Cyanophyceae</taxon>
        <taxon>Synechococcales</taxon>
        <taxon>Prochlorococcaceae</taxon>
        <taxon>Cyanobium</taxon>
    </lineage>
</organism>
<accession>A0A2P7MVE2</accession>
<evidence type="ECO:0000313" key="2">
    <source>
        <dbReference type="EMBL" id="PSJ05162.1"/>
    </source>
</evidence>
<dbReference type="EMBL" id="PXXO01000007">
    <property type="protein sequence ID" value="PSJ05162.1"/>
    <property type="molecule type" value="Genomic_DNA"/>
</dbReference>
<dbReference type="Proteomes" id="UP000243002">
    <property type="component" value="Unassembled WGS sequence"/>
</dbReference>
<evidence type="ECO:0000313" key="3">
    <source>
        <dbReference type="Proteomes" id="UP000243002"/>
    </source>
</evidence>
<keyword evidence="3" id="KW-1185">Reference proteome</keyword>
<reference evidence="2 3" key="1">
    <citation type="journal article" date="2018" name="Environ. Microbiol.">
        <title>Ecological and genomic features of two widespread freshwater picocyanobacteria.</title>
        <authorList>
            <person name="Cabello-Yeves P.J."/>
            <person name="Picazo A."/>
            <person name="Camacho A."/>
            <person name="Callieri C."/>
            <person name="Rosselli R."/>
            <person name="Roda-Garcia J.J."/>
            <person name="Coutinho F.H."/>
            <person name="Rodriguez-Valera F."/>
        </authorList>
    </citation>
    <scope>NUCLEOTIDE SEQUENCE [LARGE SCALE GENOMIC DNA]</scope>
    <source>
        <strain evidence="2 3">Tous</strain>
    </source>
</reference>
<name>A0A2P7MVE2_9CYAN</name>
<protein>
    <submittedName>
        <fullName evidence="2">Uncharacterized protein</fullName>
    </submittedName>
</protein>
<keyword evidence="1" id="KW-0812">Transmembrane</keyword>
<comment type="caution">
    <text evidence="2">The sequence shown here is derived from an EMBL/GenBank/DDBJ whole genome shotgun (WGS) entry which is preliminary data.</text>
</comment>
<dbReference type="AlphaFoldDB" id="A0A2P7MVE2"/>